<evidence type="ECO:0000313" key="2">
    <source>
        <dbReference type="Proteomes" id="UP000320390"/>
    </source>
</evidence>
<dbReference type="Proteomes" id="UP000320390">
    <property type="component" value="Chromosome"/>
</dbReference>
<dbReference type="AlphaFoldDB" id="A0A518ETA6"/>
<name>A0A518ETA6_9BACT</name>
<protein>
    <recommendedName>
        <fullName evidence="3">DUF2971 domain-containing protein</fullName>
    </recommendedName>
</protein>
<dbReference type="EMBL" id="CP036434">
    <property type="protein sequence ID" value="QDV07305.1"/>
    <property type="molecule type" value="Genomic_DNA"/>
</dbReference>
<proteinExistence type="predicted"/>
<gene>
    <name evidence="1" type="ORF">Poly30_28280</name>
</gene>
<sequence>MQLVKFRRSPVDDPFTVALLRTSEVFLGGFESFNDPREGIYNSRNDEWSAHENAVLLEKRRIRIGCFSDGSRMHTDRGYDLMWAHYADSFKGVAIQLRFNKELSEKLREVNYVEWEELDREQRQGEGAGLSPEDLLTRKSRLWSYEKEHRLLIHSDDLVRAKTDGLREDSSGTFARVSIDKVLAGCRATSETIDRLNQIRKDVNGDWAIEKLRSPWMPPTVVDP</sequence>
<keyword evidence="2" id="KW-1185">Reference proteome</keyword>
<evidence type="ECO:0008006" key="3">
    <source>
        <dbReference type="Google" id="ProtNLM"/>
    </source>
</evidence>
<reference evidence="1 2" key="1">
    <citation type="submission" date="2019-02" db="EMBL/GenBank/DDBJ databases">
        <title>Deep-cultivation of Planctomycetes and their phenomic and genomic characterization uncovers novel biology.</title>
        <authorList>
            <person name="Wiegand S."/>
            <person name="Jogler M."/>
            <person name="Boedeker C."/>
            <person name="Pinto D."/>
            <person name="Vollmers J."/>
            <person name="Rivas-Marin E."/>
            <person name="Kohn T."/>
            <person name="Peeters S.H."/>
            <person name="Heuer A."/>
            <person name="Rast P."/>
            <person name="Oberbeckmann S."/>
            <person name="Bunk B."/>
            <person name="Jeske O."/>
            <person name="Meyerdierks A."/>
            <person name="Storesund J.E."/>
            <person name="Kallscheuer N."/>
            <person name="Luecker S."/>
            <person name="Lage O.M."/>
            <person name="Pohl T."/>
            <person name="Merkel B.J."/>
            <person name="Hornburger P."/>
            <person name="Mueller R.-W."/>
            <person name="Bruemmer F."/>
            <person name="Labrenz M."/>
            <person name="Spormann A.M."/>
            <person name="Op den Camp H."/>
            <person name="Overmann J."/>
            <person name="Amann R."/>
            <person name="Jetten M.S.M."/>
            <person name="Mascher T."/>
            <person name="Medema M.H."/>
            <person name="Devos D.P."/>
            <person name="Kaster A.-K."/>
            <person name="Ovreas L."/>
            <person name="Rohde M."/>
            <person name="Galperin M.Y."/>
            <person name="Jogler C."/>
        </authorList>
    </citation>
    <scope>NUCLEOTIDE SEQUENCE [LARGE SCALE GENOMIC DNA]</scope>
    <source>
        <strain evidence="1 2">Poly30</strain>
    </source>
</reference>
<dbReference type="OrthoDB" id="190848at2"/>
<organism evidence="1 2">
    <name type="scientific">Saltatorellus ferox</name>
    <dbReference type="NCBI Taxonomy" id="2528018"/>
    <lineage>
        <taxon>Bacteria</taxon>
        <taxon>Pseudomonadati</taxon>
        <taxon>Planctomycetota</taxon>
        <taxon>Planctomycetia</taxon>
        <taxon>Planctomycetia incertae sedis</taxon>
        <taxon>Saltatorellus</taxon>
    </lineage>
</organism>
<dbReference type="RefSeq" id="WP_145198230.1">
    <property type="nucleotide sequence ID" value="NZ_CP036434.1"/>
</dbReference>
<evidence type="ECO:0000313" key="1">
    <source>
        <dbReference type="EMBL" id="QDV07305.1"/>
    </source>
</evidence>
<accession>A0A518ETA6</accession>